<comment type="subcellular location">
    <subcellularLocation>
        <location evidence="1">Cell membrane</location>
        <topology evidence="1">Multi-pass membrane protein</topology>
    </subcellularLocation>
    <subcellularLocation>
        <location evidence="7">Membrane</location>
        <topology evidence="7">Multi-pass membrane protein</topology>
    </subcellularLocation>
</comment>
<feature type="transmembrane region" description="Helical" evidence="8">
    <location>
        <begin position="375"/>
        <end position="394"/>
    </location>
</feature>
<dbReference type="EMBL" id="FQXM01000008">
    <property type="protein sequence ID" value="SHH62718.1"/>
    <property type="molecule type" value="Genomic_DNA"/>
</dbReference>
<dbReference type="InterPro" id="IPR052175">
    <property type="entry name" value="ComplexI-like_HydComp"/>
</dbReference>
<feature type="transmembrane region" description="Helical" evidence="8">
    <location>
        <begin position="6"/>
        <end position="26"/>
    </location>
</feature>
<keyword evidence="2" id="KW-1003">Cell membrane</keyword>
<dbReference type="RefSeq" id="WP_073338058.1">
    <property type="nucleotide sequence ID" value="NZ_FQXM01000008.1"/>
</dbReference>
<gene>
    <name evidence="10" type="ORF">SAMN02745207_01750</name>
</gene>
<dbReference type="InterPro" id="IPR001750">
    <property type="entry name" value="ND/Mrp_TM"/>
</dbReference>
<evidence type="ECO:0000256" key="1">
    <source>
        <dbReference type="ARBA" id="ARBA00004651"/>
    </source>
</evidence>
<dbReference type="Pfam" id="PF00361">
    <property type="entry name" value="Proton_antipo_M"/>
    <property type="match status" value="1"/>
</dbReference>
<feature type="transmembrane region" description="Helical" evidence="8">
    <location>
        <begin position="508"/>
        <end position="526"/>
    </location>
</feature>
<feature type="transmembrane region" description="Helical" evidence="8">
    <location>
        <begin position="297"/>
        <end position="319"/>
    </location>
</feature>
<feature type="transmembrane region" description="Helical" evidence="8">
    <location>
        <begin position="460"/>
        <end position="480"/>
    </location>
</feature>
<evidence type="ECO:0000256" key="7">
    <source>
        <dbReference type="RuleBase" id="RU000320"/>
    </source>
</evidence>
<feature type="transmembrane region" description="Helical" evidence="8">
    <location>
        <begin position="664"/>
        <end position="683"/>
    </location>
</feature>
<evidence type="ECO:0000313" key="10">
    <source>
        <dbReference type="EMBL" id="SHH62718.1"/>
    </source>
</evidence>
<organism evidence="10 11">
    <name type="scientific">Clostridium grantii DSM 8605</name>
    <dbReference type="NCBI Taxonomy" id="1121316"/>
    <lineage>
        <taxon>Bacteria</taxon>
        <taxon>Bacillati</taxon>
        <taxon>Bacillota</taxon>
        <taxon>Clostridia</taxon>
        <taxon>Eubacteriales</taxon>
        <taxon>Clostridiaceae</taxon>
        <taxon>Clostridium</taxon>
    </lineage>
</organism>
<dbReference type="GO" id="GO:0005886">
    <property type="term" value="C:plasma membrane"/>
    <property type="evidence" value="ECO:0007669"/>
    <property type="project" value="UniProtKB-SubCell"/>
</dbReference>
<keyword evidence="10" id="KW-0456">Lyase</keyword>
<keyword evidence="11" id="KW-1185">Reference proteome</keyword>
<dbReference type="PRINTS" id="PR01434">
    <property type="entry name" value="NADHDHGNASE5"/>
</dbReference>
<dbReference type="STRING" id="1121316.SAMN02745207_01750"/>
<feature type="transmembrane region" description="Helical" evidence="8">
    <location>
        <begin position="77"/>
        <end position="98"/>
    </location>
</feature>
<keyword evidence="5" id="KW-0560">Oxidoreductase</keyword>
<feature type="transmembrane region" description="Helical" evidence="8">
    <location>
        <begin position="162"/>
        <end position="185"/>
    </location>
</feature>
<dbReference type="AlphaFoldDB" id="A0A1M5UIJ2"/>
<dbReference type="PANTHER" id="PTHR42682:SF4">
    <property type="entry name" value="NADH-UBIQUINONE_PLASTOQUINONE"/>
    <property type="match status" value="1"/>
</dbReference>
<feature type="domain" description="NADH:quinone oxidoreductase/Mrp antiporter transmembrane" evidence="9">
    <location>
        <begin position="127"/>
        <end position="417"/>
    </location>
</feature>
<evidence type="ECO:0000256" key="4">
    <source>
        <dbReference type="ARBA" id="ARBA00022989"/>
    </source>
</evidence>
<feature type="transmembrane region" description="Helical" evidence="8">
    <location>
        <begin position="205"/>
        <end position="228"/>
    </location>
</feature>
<dbReference type="GO" id="GO:0016829">
    <property type="term" value="F:lyase activity"/>
    <property type="evidence" value="ECO:0007669"/>
    <property type="project" value="UniProtKB-KW"/>
</dbReference>
<dbReference type="OrthoDB" id="9807568at2"/>
<keyword evidence="6 8" id="KW-0472">Membrane</keyword>
<evidence type="ECO:0000256" key="8">
    <source>
        <dbReference type="SAM" id="Phobius"/>
    </source>
</evidence>
<sequence>MNEISLLIFIMIFPLFGSAIGFLIGLRNEKYRDIFNVLMTGITFAAVMALWKFVTVSPVEIKVDYIMGTGLYLKVDVFRYVFVWLTSFIWFLVTIYSTQYLISYKNRNRYYLFFMLTLWSTIGIFLSENLLNLFTFFEIMSLTTYPLVIHDEDVYAHDAGDTYITMAVIGGLVLLMGLFLVYDYTGTLVISEIHYKFQEIGSVKYLISGLMIFGFGVKAGMFPLHVWLPKAHPASPAPASAILSGILLKTGIYGILIITEFMLEGDLVVSTVVLILGFITMFTGGLLAIFQRNIKRILAYSSMSQMGYILVGIALMGFLGEHKAIALYGSIFHIINHAIYKVLLFLGAGLVYMVLHELSINKIGGFGIKQKRLKMVFFIGLCAIIGLPGFSGFASKTLLHHALSEATHIYGGLFYLGEAVFIISSAFTVAYLMKIFIAVFVEESDHDIENIKAKITKRALMPMIILGGLIIFIGLNPQFIMNILDKVTYSFDEIHKLEKFEFYNFENIKSSLITISLGVVIYYIFVRKVLRKGQGIHWYYENIALNWFNLNVHVYRPLGRAIIIVSSILLKIVDESLTTIALLTSNAVELIGEKEIDMSKRGYSKVKKMVGKNLNVKLNFSEMNKNLYSEKDVEYITHILEGEEKLIVNIKEGVKKARTTFNSVNYSIFIFAIVLIVFLVVMII</sequence>
<feature type="transmembrane region" description="Helical" evidence="8">
    <location>
        <begin position="33"/>
        <end position="54"/>
    </location>
</feature>
<evidence type="ECO:0000256" key="6">
    <source>
        <dbReference type="ARBA" id="ARBA00023136"/>
    </source>
</evidence>
<proteinExistence type="predicted"/>
<name>A0A1M5UIJ2_9CLOT</name>
<keyword evidence="4 8" id="KW-1133">Transmembrane helix</keyword>
<evidence type="ECO:0000256" key="3">
    <source>
        <dbReference type="ARBA" id="ARBA00022692"/>
    </source>
</evidence>
<keyword evidence="3 7" id="KW-0812">Transmembrane</keyword>
<feature type="transmembrane region" description="Helical" evidence="8">
    <location>
        <begin position="331"/>
        <end position="355"/>
    </location>
</feature>
<feature type="transmembrane region" description="Helical" evidence="8">
    <location>
        <begin position="414"/>
        <end position="440"/>
    </location>
</feature>
<feature type="transmembrane region" description="Helical" evidence="8">
    <location>
        <begin position="267"/>
        <end position="290"/>
    </location>
</feature>
<accession>A0A1M5UIJ2</accession>
<dbReference type="GO" id="GO:0016491">
    <property type="term" value="F:oxidoreductase activity"/>
    <property type="evidence" value="ECO:0007669"/>
    <property type="project" value="UniProtKB-KW"/>
</dbReference>
<evidence type="ECO:0000256" key="5">
    <source>
        <dbReference type="ARBA" id="ARBA00023002"/>
    </source>
</evidence>
<feature type="transmembrane region" description="Helical" evidence="8">
    <location>
        <begin position="110"/>
        <end position="127"/>
    </location>
</feature>
<protein>
    <submittedName>
        <fullName evidence="10">Formate hydrogenlyase subunit 3/Multisubunit Na+/H+ antiporter, MnhD subunit</fullName>
    </submittedName>
</protein>
<reference evidence="10 11" key="1">
    <citation type="submission" date="2016-11" db="EMBL/GenBank/DDBJ databases">
        <authorList>
            <person name="Jaros S."/>
            <person name="Januszkiewicz K."/>
            <person name="Wedrychowicz H."/>
        </authorList>
    </citation>
    <scope>NUCLEOTIDE SEQUENCE [LARGE SCALE GENOMIC DNA]</scope>
    <source>
        <strain evidence="10 11">DSM 8605</strain>
    </source>
</reference>
<dbReference type="Proteomes" id="UP000184447">
    <property type="component" value="Unassembled WGS sequence"/>
</dbReference>
<evidence type="ECO:0000256" key="2">
    <source>
        <dbReference type="ARBA" id="ARBA00022475"/>
    </source>
</evidence>
<evidence type="ECO:0000313" key="11">
    <source>
        <dbReference type="Proteomes" id="UP000184447"/>
    </source>
</evidence>
<evidence type="ECO:0000259" key="9">
    <source>
        <dbReference type="Pfam" id="PF00361"/>
    </source>
</evidence>
<dbReference type="PANTHER" id="PTHR42682">
    <property type="entry name" value="HYDROGENASE-4 COMPONENT F"/>
    <property type="match status" value="1"/>
</dbReference>